<feature type="non-terminal residue" evidence="1">
    <location>
        <position position="65"/>
    </location>
</feature>
<proteinExistence type="predicted"/>
<dbReference type="OrthoDB" id="416552at2759"/>
<dbReference type="AlphaFoldDB" id="A0A812RGL0"/>
<organism evidence="1 2">
    <name type="scientific">Symbiodinium necroappetens</name>
    <dbReference type="NCBI Taxonomy" id="1628268"/>
    <lineage>
        <taxon>Eukaryota</taxon>
        <taxon>Sar</taxon>
        <taxon>Alveolata</taxon>
        <taxon>Dinophyceae</taxon>
        <taxon>Suessiales</taxon>
        <taxon>Symbiodiniaceae</taxon>
        <taxon>Symbiodinium</taxon>
    </lineage>
</organism>
<feature type="non-terminal residue" evidence="1">
    <location>
        <position position="1"/>
    </location>
</feature>
<name>A0A812RGL0_9DINO</name>
<accession>A0A812RGL0</accession>
<sequence>FVVSALQGHWESQRDSSETYVVHGLDVVRHQRQRSGVQRRPFSLRWNVTKQCLEWGSGKYFLQPP</sequence>
<reference evidence="1" key="1">
    <citation type="submission" date="2021-02" db="EMBL/GenBank/DDBJ databases">
        <authorList>
            <person name="Dougan E. K."/>
            <person name="Rhodes N."/>
            <person name="Thang M."/>
            <person name="Chan C."/>
        </authorList>
    </citation>
    <scope>NUCLEOTIDE SEQUENCE</scope>
</reference>
<protein>
    <submittedName>
        <fullName evidence="1">Uncharacterized protein</fullName>
    </submittedName>
</protein>
<comment type="caution">
    <text evidence="1">The sequence shown here is derived from an EMBL/GenBank/DDBJ whole genome shotgun (WGS) entry which is preliminary data.</text>
</comment>
<gene>
    <name evidence="1" type="ORF">SNEC2469_LOCUS12055</name>
</gene>
<dbReference type="Proteomes" id="UP000601435">
    <property type="component" value="Unassembled WGS sequence"/>
</dbReference>
<evidence type="ECO:0000313" key="1">
    <source>
        <dbReference type="EMBL" id="CAE7438487.1"/>
    </source>
</evidence>
<keyword evidence="2" id="KW-1185">Reference proteome</keyword>
<dbReference type="EMBL" id="CAJNJA010019094">
    <property type="protein sequence ID" value="CAE7438487.1"/>
    <property type="molecule type" value="Genomic_DNA"/>
</dbReference>
<evidence type="ECO:0000313" key="2">
    <source>
        <dbReference type="Proteomes" id="UP000601435"/>
    </source>
</evidence>